<dbReference type="GO" id="GO:0071786">
    <property type="term" value="P:endoplasmic reticulum tubular network organization"/>
    <property type="evidence" value="ECO:0007669"/>
    <property type="project" value="TreeGrafter"/>
</dbReference>
<evidence type="ECO:0000256" key="4">
    <source>
        <dbReference type="ARBA" id="ARBA00022989"/>
    </source>
</evidence>
<keyword evidence="5 6" id="KW-0472">Membrane</keyword>
<dbReference type="Proteomes" id="UP000242414">
    <property type="component" value="Unassembled WGS sequence"/>
</dbReference>
<dbReference type="PANTHER" id="PTHR12703">
    <property type="entry name" value="TRANSMEMBRANE PROTEIN 33"/>
    <property type="match status" value="1"/>
</dbReference>
<keyword evidence="3 6" id="KW-0812">Transmembrane</keyword>
<protein>
    <submittedName>
        <fullName evidence="7">Uncharacterized protein</fullName>
    </submittedName>
</protein>
<evidence type="ECO:0000256" key="5">
    <source>
        <dbReference type="ARBA" id="ARBA00023136"/>
    </source>
</evidence>
<dbReference type="OrthoDB" id="5581259at2759"/>
<accession>A0A1X0QWW9</accession>
<evidence type="ECO:0000256" key="3">
    <source>
        <dbReference type="ARBA" id="ARBA00022692"/>
    </source>
</evidence>
<dbReference type="GO" id="GO:0016020">
    <property type="term" value="C:membrane"/>
    <property type="evidence" value="ECO:0007669"/>
    <property type="project" value="UniProtKB-SubCell"/>
</dbReference>
<proteinExistence type="inferred from homology"/>
<gene>
    <name evidence="7" type="ORF">BCV72DRAFT_307551</name>
</gene>
<evidence type="ECO:0000313" key="7">
    <source>
        <dbReference type="EMBL" id="ORE04208.1"/>
    </source>
</evidence>
<organism evidence="7">
    <name type="scientific">Rhizopus microsporus var. microsporus</name>
    <dbReference type="NCBI Taxonomy" id="86635"/>
    <lineage>
        <taxon>Eukaryota</taxon>
        <taxon>Fungi</taxon>
        <taxon>Fungi incertae sedis</taxon>
        <taxon>Mucoromycota</taxon>
        <taxon>Mucoromycotina</taxon>
        <taxon>Mucoromycetes</taxon>
        <taxon>Mucorales</taxon>
        <taxon>Mucorineae</taxon>
        <taxon>Rhizopodaceae</taxon>
        <taxon>Rhizopus</taxon>
    </lineage>
</organism>
<name>A0A1X0QWW9_RHIZD</name>
<sequence>MTTDSVSSVSSRLNTLVQEKQFYWWLGHICIVLNSVFYFSSVLSFHANPVYYKRAYMGALLSYAIVIYNSIRANKKTFDIHILCDENVHYFVIAFYWYSAPPIAVTLIPFVIFSIFHMLTYTRTNIIPLFIPKKKDIQGLFIEKIDHQIKLFTERQHITAIKLVAYIEIIVISLRLILGIFIFSTSILSIIVFIHFLRLRYYLSNESREAMHQISYYMDQWLLMPKEKRNTTQAAVANIYFNIKRFMVRYGGVHTNK</sequence>
<dbReference type="VEuPathDB" id="FungiDB:BCV72DRAFT_307551"/>
<feature type="transmembrane region" description="Helical" evidence="6">
    <location>
        <begin position="55"/>
        <end position="71"/>
    </location>
</feature>
<feature type="transmembrane region" description="Helical" evidence="6">
    <location>
        <begin position="22"/>
        <end position="43"/>
    </location>
</feature>
<feature type="transmembrane region" description="Helical" evidence="6">
    <location>
        <begin position="91"/>
        <end position="116"/>
    </location>
</feature>
<dbReference type="PANTHER" id="PTHR12703:SF4">
    <property type="entry name" value="TRANSMEMBRANE PROTEIN 33"/>
    <property type="match status" value="1"/>
</dbReference>
<dbReference type="InterPro" id="IPR005344">
    <property type="entry name" value="TMEM33/Pom33"/>
</dbReference>
<dbReference type="InterPro" id="IPR051645">
    <property type="entry name" value="PER33/POM33_regulator"/>
</dbReference>
<feature type="transmembrane region" description="Helical" evidence="6">
    <location>
        <begin position="176"/>
        <end position="197"/>
    </location>
</feature>
<reference evidence="7" key="1">
    <citation type="journal article" date="2016" name="Proc. Natl. Acad. Sci. U.S.A.">
        <title>Lipid metabolic changes in an early divergent fungus govern the establishment of a mutualistic symbiosis with endobacteria.</title>
        <authorList>
            <person name="Lastovetsky O.A."/>
            <person name="Gaspar M.L."/>
            <person name="Mondo S.J."/>
            <person name="LaButti K.M."/>
            <person name="Sandor L."/>
            <person name="Grigoriev I.V."/>
            <person name="Henry S.A."/>
            <person name="Pawlowska T.E."/>
        </authorList>
    </citation>
    <scope>NUCLEOTIDE SEQUENCE [LARGE SCALE GENOMIC DNA]</scope>
    <source>
        <strain evidence="7">ATCC 52814</strain>
    </source>
</reference>
<dbReference type="EMBL" id="KV921978">
    <property type="protein sequence ID" value="ORE04208.1"/>
    <property type="molecule type" value="Genomic_DNA"/>
</dbReference>
<comment type="similarity">
    <text evidence="2">Belongs to the PER33/POM33 family.</text>
</comment>
<evidence type="ECO:0000256" key="1">
    <source>
        <dbReference type="ARBA" id="ARBA00004141"/>
    </source>
</evidence>
<dbReference type="GO" id="GO:0061024">
    <property type="term" value="P:membrane organization"/>
    <property type="evidence" value="ECO:0007669"/>
    <property type="project" value="TreeGrafter"/>
</dbReference>
<dbReference type="GO" id="GO:0005783">
    <property type="term" value="C:endoplasmic reticulum"/>
    <property type="evidence" value="ECO:0007669"/>
    <property type="project" value="TreeGrafter"/>
</dbReference>
<evidence type="ECO:0000256" key="2">
    <source>
        <dbReference type="ARBA" id="ARBA00007322"/>
    </source>
</evidence>
<dbReference type="Pfam" id="PF03661">
    <property type="entry name" value="TMEM33_Pom33"/>
    <property type="match status" value="1"/>
</dbReference>
<dbReference type="AlphaFoldDB" id="A0A1X0QWW9"/>
<keyword evidence="4 6" id="KW-1133">Transmembrane helix</keyword>
<evidence type="ECO:0000256" key="6">
    <source>
        <dbReference type="SAM" id="Phobius"/>
    </source>
</evidence>
<comment type="subcellular location">
    <subcellularLocation>
        <location evidence="1">Membrane</location>
        <topology evidence="1">Multi-pass membrane protein</topology>
    </subcellularLocation>
</comment>